<dbReference type="Proteomes" id="UP000467841">
    <property type="component" value="Unassembled WGS sequence"/>
</dbReference>
<evidence type="ECO:0000313" key="2">
    <source>
        <dbReference type="EMBL" id="CAA7021674.1"/>
    </source>
</evidence>
<gene>
    <name evidence="2" type="ORF">MERR_LOCUS8909</name>
</gene>
<keyword evidence="3" id="KW-1185">Reference proteome</keyword>
<dbReference type="AlphaFoldDB" id="A0A6D2HZI7"/>
<comment type="caution">
    <text evidence="2">The sequence shown here is derived from an EMBL/GenBank/DDBJ whole genome shotgun (WGS) entry which is preliminary data.</text>
</comment>
<dbReference type="EMBL" id="CACVBM020000643">
    <property type="protein sequence ID" value="CAA7021674.1"/>
    <property type="molecule type" value="Genomic_DNA"/>
</dbReference>
<accession>A0A6D2HZI7</accession>
<feature type="region of interest" description="Disordered" evidence="1">
    <location>
        <begin position="1"/>
        <end position="22"/>
    </location>
</feature>
<reference evidence="2" key="1">
    <citation type="submission" date="2020-01" db="EMBL/GenBank/DDBJ databases">
        <authorList>
            <person name="Mishra B."/>
        </authorList>
    </citation>
    <scope>NUCLEOTIDE SEQUENCE [LARGE SCALE GENOMIC DNA]</scope>
</reference>
<dbReference type="OrthoDB" id="1114054at2759"/>
<proteinExistence type="predicted"/>
<protein>
    <submittedName>
        <fullName evidence="2">Uncharacterized protein</fullName>
    </submittedName>
</protein>
<name>A0A6D2HZI7_9BRAS</name>
<sequence>MTMAEVRTKQHEPELEPELEPNEGQLVAAEQLVAKDVLTGPMGFEGGDDMTMAEVRTKEHEAELEPELEREEGQLVAAEQFVAKDVLTGPTSPMTRSKTKLFNQAISGMLRHLSHNEEKVIQTTMVLITAQDDW</sequence>
<feature type="compositionally biased region" description="Basic and acidic residues" evidence="1">
    <location>
        <begin position="1"/>
        <end position="14"/>
    </location>
</feature>
<evidence type="ECO:0000256" key="1">
    <source>
        <dbReference type="SAM" id="MobiDB-lite"/>
    </source>
</evidence>
<organism evidence="2 3">
    <name type="scientific">Microthlaspi erraticum</name>
    <dbReference type="NCBI Taxonomy" id="1685480"/>
    <lineage>
        <taxon>Eukaryota</taxon>
        <taxon>Viridiplantae</taxon>
        <taxon>Streptophyta</taxon>
        <taxon>Embryophyta</taxon>
        <taxon>Tracheophyta</taxon>
        <taxon>Spermatophyta</taxon>
        <taxon>Magnoliopsida</taxon>
        <taxon>eudicotyledons</taxon>
        <taxon>Gunneridae</taxon>
        <taxon>Pentapetalae</taxon>
        <taxon>rosids</taxon>
        <taxon>malvids</taxon>
        <taxon>Brassicales</taxon>
        <taxon>Brassicaceae</taxon>
        <taxon>Coluteocarpeae</taxon>
        <taxon>Microthlaspi</taxon>
    </lineage>
</organism>
<evidence type="ECO:0000313" key="3">
    <source>
        <dbReference type="Proteomes" id="UP000467841"/>
    </source>
</evidence>